<reference evidence="5" key="1">
    <citation type="submission" date="2025-08" db="UniProtKB">
        <authorList>
            <consortium name="RefSeq"/>
        </authorList>
    </citation>
    <scope>IDENTIFICATION</scope>
</reference>
<dbReference type="RefSeq" id="XP_014668493.1">
    <property type="nucleotide sequence ID" value="XM_014813007.1"/>
</dbReference>
<keyword evidence="1" id="KW-0812">Transmembrane</keyword>
<evidence type="ECO:0000313" key="5">
    <source>
        <dbReference type="RefSeq" id="XP_014668493.1"/>
    </source>
</evidence>
<dbReference type="InterPro" id="IPR055377">
    <property type="entry name" value="GH3_M"/>
</dbReference>
<evidence type="ECO:0000256" key="1">
    <source>
        <dbReference type="SAM" id="Phobius"/>
    </source>
</evidence>
<keyword evidence="4" id="KW-1185">Reference proteome</keyword>
<accession>A0ABM1E8H2</accession>
<name>A0ABM1E8H2_PRICU</name>
<protein>
    <submittedName>
        <fullName evidence="5">Probable indole-3-acetic acid-amido synthetase GH3.11</fullName>
    </submittedName>
</protein>
<gene>
    <name evidence="5" type="primary">LOC106809801</name>
</gene>
<dbReference type="Pfam" id="PF23571">
    <property type="entry name" value="GH3_M"/>
    <property type="match status" value="1"/>
</dbReference>
<dbReference type="PANTHER" id="PTHR31901">
    <property type="entry name" value="GH3 DOMAIN-CONTAINING PROTEIN"/>
    <property type="match status" value="1"/>
</dbReference>
<feature type="transmembrane region" description="Helical" evidence="1">
    <location>
        <begin position="12"/>
        <end position="30"/>
    </location>
</feature>
<evidence type="ECO:0000259" key="3">
    <source>
        <dbReference type="Pfam" id="PF23572"/>
    </source>
</evidence>
<dbReference type="PANTHER" id="PTHR31901:SF9">
    <property type="entry name" value="GH3 DOMAIN-CONTAINING PROTEIN"/>
    <property type="match status" value="1"/>
</dbReference>
<dbReference type="Pfam" id="PF23572">
    <property type="entry name" value="GH3_C"/>
    <property type="match status" value="1"/>
</dbReference>
<evidence type="ECO:0000313" key="4">
    <source>
        <dbReference type="Proteomes" id="UP000695022"/>
    </source>
</evidence>
<feature type="domain" description="GH3 C-terminal" evidence="3">
    <location>
        <begin position="468"/>
        <end position="583"/>
    </location>
</feature>
<dbReference type="GeneID" id="106809801"/>
<dbReference type="Pfam" id="PF03321">
    <property type="entry name" value="GH3"/>
    <property type="match status" value="1"/>
</dbReference>
<keyword evidence="1" id="KW-1133">Transmembrane helix</keyword>
<dbReference type="Proteomes" id="UP000695022">
    <property type="component" value="Unplaced"/>
</dbReference>
<feature type="transmembrane region" description="Helical" evidence="1">
    <location>
        <begin position="306"/>
        <end position="325"/>
    </location>
</feature>
<evidence type="ECO:0000259" key="2">
    <source>
        <dbReference type="Pfam" id="PF23571"/>
    </source>
</evidence>
<feature type="domain" description="GH3 middle" evidence="2">
    <location>
        <begin position="369"/>
        <end position="437"/>
    </location>
</feature>
<proteinExistence type="predicted"/>
<dbReference type="InterPro" id="IPR004993">
    <property type="entry name" value="GH3"/>
</dbReference>
<sequence length="596" mass="68234">MSLLGPVSKSHKWWSVIVQYLFMMVFRIVGNVTCKKFNENSKAIKKSQDEFLTGMLDNAKNTEYGKRYNFSSIKNREEFVKIHPLTTYNHYKDYIERIMNGETDVMIPGQPLMMAVTSSTSSGQSKALPVAKDYYTNMMMTLVGVWMQELQNFPNQRCLGKTLRVYFAPKIRYTDAGIRMGPISTPPPDWTTNVFQQLATTPTEAFNHVLPEADMLYIHILFALADKSLVLIDCVFASMVYTFGQTMETHWREFVEDIRVGRIKKSLNIPDDLRWKLNEYLEPDPERAAELEEEFKKGPVGIFKRAWPYLGVITCITTGTFAIYMKKLTEIYGKGCNFYTAFYGASEATVGVGLYEKSRDPPLYVMVPASSAFFEFIPIADSYEENPKTLFADQVKVGEVYELVLSTRNGLYRFRFGDVIKVADKYNETPMLEFKYRIGQLLNVRGEKTSEDAFSYALQLAMEQWPAGVILKDYCCCESVLVDKPEDEQQSGEASEAPHYIAFVELEAEGAKDAKITQEQKELVDRHLRNGSYPYESFRRKNAIAPVKVYVVPPGTFTAFRNYIVNNTGASLNQVKVPRALRREDYYHFMKGCVAE</sequence>
<keyword evidence="1" id="KW-0472">Membrane</keyword>
<dbReference type="InterPro" id="IPR055378">
    <property type="entry name" value="GH3_C"/>
</dbReference>
<organism evidence="4 5">
    <name type="scientific">Priapulus caudatus</name>
    <name type="common">Priapulid worm</name>
    <dbReference type="NCBI Taxonomy" id="37621"/>
    <lineage>
        <taxon>Eukaryota</taxon>
        <taxon>Metazoa</taxon>
        <taxon>Ecdysozoa</taxon>
        <taxon>Scalidophora</taxon>
        <taxon>Priapulida</taxon>
        <taxon>Priapulimorpha</taxon>
        <taxon>Priapulimorphida</taxon>
        <taxon>Priapulidae</taxon>
        <taxon>Priapulus</taxon>
    </lineage>
</organism>